<reference evidence="1 2" key="1">
    <citation type="submission" date="2016-07" db="EMBL/GenBank/DDBJ databases">
        <title>Pervasive Adenine N6-methylation of Active Genes in Fungi.</title>
        <authorList>
            <consortium name="DOE Joint Genome Institute"/>
            <person name="Mondo S.J."/>
            <person name="Dannebaum R.O."/>
            <person name="Kuo R.C."/>
            <person name="Labutti K."/>
            <person name="Haridas S."/>
            <person name="Kuo A."/>
            <person name="Salamov A."/>
            <person name="Ahrendt S.R."/>
            <person name="Lipzen A."/>
            <person name="Sullivan W."/>
            <person name="Andreopoulos W.B."/>
            <person name="Clum A."/>
            <person name="Lindquist E."/>
            <person name="Daum C."/>
            <person name="Ramamoorthy G.K."/>
            <person name="Gryganskyi A."/>
            <person name="Culley D."/>
            <person name="Magnuson J.K."/>
            <person name="James T.Y."/>
            <person name="O'Malley M.A."/>
            <person name="Stajich J.E."/>
            <person name="Spatafora J.W."/>
            <person name="Visel A."/>
            <person name="Grigoriev I.V."/>
        </authorList>
    </citation>
    <scope>NUCLEOTIDE SEQUENCE [LARGE SCALE GENOMIC DNA]</scope>
    <source>
        <strain evidence="1 2">PL171</strain>
    </source>
</reference>
<dbReference type="Proteomes" id="UP000193411">
    <property type="component" value="Unassembled WGS sequence"/>
</dbReference>
<sequence length="220" mass="25004">MCKRARTRRGVRNQLKMGGSKTKMCCILLTNVCQVATFAFFRCRSSYSRRVATQLLQTGDLSKYKRVEDCKRITRRTPGNSIPAIRATTKAGPWSSHRCSRGLRLHNSYTLCVLALVLCDNRAARRELVNPLGHGVAHEPDCGKTEKGRVRIDDVQRARHGELAELRVRQLERFPKGLRERLHWSANGDQSNSNASAMAAWKMRTKAWNDFEERAPGHLT</sequence>
<organism evidence="1 2">
    <name type="scientific">Catenaria anguillulae PL171</name>
    <dbReference type="NCBI Taxonomy" id="765915"/>
    <lineage>
        <taxon>Eukaryota</taxon>
        <taxon>Fungi</taxon>
        <taxon>Fungi incertae sedis</taxon>
        <taxon>Blastocladiomycota</taxon>
        <taxon>Blastocladiomycetes</taxon>
        <taxon>Blastocladiales</taxon>
        <taxon>Catenariaceae</taxon>
        <taxon>Catenaria</taxon>
    </lineage>
</organism>
<evidence type="ECO:0000313" key="1">
    <source>
        <dbReference type="EMBL" id="ORZ36818.1"/>
    </source>
</evidence>
<protein>
    <submittedName>
        <fullName evidence="1">Uncharacterized protein</fullName>
    </submittedName>
</protein>
<comment type="caution">
    <text evidence="1">The sequence shown here is derived from an EMBL/GenBank/DDBJ whole genome shotgun (WGS) entry which is preliminary data.</text>
</comment>
<dbReference type="AlphaFoldDB" id="A0A1Y2HQD5"/>
<evidence type="ECO:0000313" key="2">
    <source>
        <dbReference type="Proteomes" id="UP000193411"/>
    </source>
</evidence>
<dbReference type="EMBL" id="MCFL01000015">
    <property type="protein sequence ID" value="ORZ36818.1"/>
    <property type="molecule type" value="Genomic_DNA"/>
</dbReference>
<name>A0A1Y2HQD5_9FUNG</name>
<accession>A0A1Y2HQD5</accession>
<keyword evidence="2" id="KW-1185">Reference proteome</keyword>
<proteinExistence type="predicted"/>
<gene>
    <name evidence="1" type="ORF">BCR44DRAFT_1431828</name>
</gene>